<accession>A0A183IZX4</accession>
<dbReference type="PANTHER" id="PTHR15591:SF19">
    <property type="entry name" value="RUN DOMAIN-CONTAINING PROTEIN 1 ISOFORM X1"/>
    <property type="match status" value="1"/>
</dbReference>
<dbReference type="Pfam" id="PF02759">
    <property type="entry name" value="RUN"/>
    <property type="match status" value="1"/>
</dbReference>
<reference evidence="5" key="1">
    <citation type="submission" date="2016-06" db="UniProtKB">
        <authorList>
            <consortium name="WormBaseParasite"/>
        </authorList>
    </citation>
    <scope>IDENTIFICATION</scope>
</reference>
<dbReference type="OrthoDB" id="10068328at2759"/>
<name>A0A183IZX4_9BILA</name>
<dbReference type="Gene3D" id="1.20.58.900">
    <property type="match status" value="1"/>
</dbReference>
<gene>
    <name evidence="3" type="ORF">SBAD_LOCUS9172</name>
</gene>
<evidence type="ECO:0000313" key="4">
    <source>
        <dbReference type="Proteomes" id="UP000270296"/>
    </source>
</evidence>
<reference evidence="3 4" key="2">
    <citation type="submission" date="2018-11" db="EMBL/GenBank/DDBJ databases">
        <authorList>
            <consortium name="Pathogen Informatics"/>
        </authorList>
    </citation>
    <scope>NUCLEOTIDE SEQUENCE [LARGE SCALE GENOMIC DNA]</scope>
</reference>
<dbReference type="Pfam" id="PF26030">
    <property type="entry name" value="RUNDC1"/>
    <property type="match status" value="1"/>
</dbReference>
<dbReference type="SMART" id="SM00593">
    <property type="entry name" value="RUN"/>
    <property type="match status" value="1"/>
</dbReference>
<dbReference type="WBParaSite" id="SBAD_0000950101-mRNA-1">
    <property type="protein sequence ID" value="SBAD_0000950101-mRNA-1"/>
    <property type="gene ID" value="SBAD_0000950101"/>
</dbReference>
<feature type="region of interest" description="Disordered" evidence="1">
    <location>
        <begin position="1"/>
        <end position="24"/>
    </location>
</feature>
<dbReference type="PROSITE" id="PS50826">
    <property type="entry name" value="RUN"/>
    <property type="match status" value="1"/>
</dbReference>
<protein>
    <submittedName>
        <fullName evidence="5">RUN domain-containing protein</fullName>
    </submittedName>
</protein>
<organism evidence="5">
    <name type="scientific">Soboliphyme baturini</name>
    <dbReference type="NCBI Taxonomy" id="241478"/>
    <lineage>
        <taxon>Eukaryota</taxon>
        <taxon>Metazoa</taxon>
        <taxon>Ecdysozoa</taxon>
        <taxon>Nematoda</taxon>
        <taxon>Enoplea</taxon>
        <taxon>Dorylaimia</taxon>
        <taxon>Dioctophymatida</taxon>
        <taxon>Dioctophymatoidea</taxon>
        <taxon>Soboliphymatidae</taxon>
        <taxon>Soboliphyme</taxon>
    </lineage>
</organism>
<dbReference type="InterPro" id="IPR037213">
    <property type="entry name" value="Run_dom_sf"/>
</dbReference>
<feature type="domain" description="RUN" evidence="2">
    <location>
        <begin position="160"/>
        <end position="317"/>
    </location>
</feature>
<keyword evidence="4" id="KW-1185">Reference proteome</keyword>
<dbReference type="PANTHER" id="PTHR15591">
    <property type="entry name" value="RUN AND SH3 DOMAIN CONTAINING"/>
    <property type="match status" value="1"/>
</dbReference>
<evidence type="ECO:0000259" key="2">
    <source>
        <dbReference type="PROSITE" id="PS50826"/>
    </source>
</evidence>
<sequence>SNPPPFSSGLGTGHGGVGPISDEQEDIFQRQREKQRHLIRQLKEQLEDLERFAYESGDGQLPSNEIIAKQQTIISQLQNKMPLRLDNFEYLSKEELKKEVDLALRKLINPIKIKDVLVQQLQTQINDLERFIGFIQAENSDIHQTEVSRYSRGAHSFSQLVLIAVRLKLCPALRNLLQHGLLPPVSCLLMHGREFNSTPERKLTATFNLEQLAGKSVNSKQVAILSVIDRILTTHTPLRRSCDAMFKAFVSAALNRKKLPSWLGMILRSRDIVNDCYFPWSYAAKTGVDITTRAQTGSSVPVEPNRIESFIGSLSAEGW</sequence>
<evidence type="ECO:0000256" key="1">
    <source>
        <dbReference type="SAM" id="MobiDB-lite"/>
    </source>
</evidence>
<dbReference type="Proteomes" id="UP000270296">
    <property type="component" value="Unassembled WGS sequence"/>
</dbReference>
<dbReference type="EMBL" id="UZAM01012408">
    <property type="protein sequence ID" value="VDP21699.1"/>
    <property type="molecule type" value="Genomic_DNA"/>
</dbReference>
<dbReference type="InterPro" id="IPR058732">
    <property type="entry name" value="RUNDC1_M"/>
</dbReference>
<dbReference type="SUPFAM" id="SSF140741">
    <property type="entry name" value="RUN domain-like"/>
    <property type="match status" value="1"/>
</dbReference>
<dbReference type="InterPro" id="IPR047343">
    <property type="entry name" value="RUSC1_2"/>
</dbReference>
<dbReference type="AlphaFoldDB" id="A0A183IZX4"/>
<dbReference type="InterPro" id="IPR004012">
    <property type="entry name" value="Run_dom"/>
</dbReference>
<evidence type="ECO:0000313" key="5">
    <source>
        <dbReference type="WBParaSite" id="SBAD_0000950101-mRNA-1"/>
    </source>
</evidence>
<proteinExistence type="predicted"/>
<evidence type="ECO:0000313" key="3">
    <source>
        <dbReference type="EMBL" id="VDP21699.1"/>
    </source>
</evidence>